<keyword evidence="3" id="KW-1185">Reference proteome</keyword>
<evidence type="ECO:0000313" key="2">
    <source>
        <dbReference type="EMBL" id="KAK4239072.1"/>
    </source>
</evidence>
<dbReference type="EMBL" id="MU860074">
    <property type="protein sequence ID" value="KAK4239072.1"/>
    <property type="molecule type" value="Genomic_DNA"/>
</dbReference>
<comment type="caution">
    <text evidence="2">The sequence shown here is derived from an EMBL/GenBank/DDBJ whole genome shotgun (WGS) entry which is preliminary data.</text>
</comment>
<dbReference type="Gene3D" id="3.10.450.50">
    <property type="match status" value="1"/>
</dbReference>
<dbReference type="InterPro" id="IPR037401">
    <property type="entry name" value="SnoaL-like"/>
</dbReference>
<evidence type="ECO:0000313" key="3">
    <source>
        <dbReference type="Proteomes" id="UP001303760"/>
    </source>
</evidence>
<protein>
    <recommendedName>
        <fullName evidence="1">SnoaL-like domain-containing protein</fullName>
    </recommendedName>
</protein>
<sequence length="176" mass="19516">MASYDIAQYLLDRANIQDTVTKNSLYYDTLNIDGLANEVYADSILIDYTSILGGEPTTVSRAEWVDRVRSILQTFESSQHIISGIVVDLPQPSPKTTTARPDKASLKAHVGGNMVLNGQPSENVIQNGGILEAELQRDAELEKQGLNPWRITKYKVIRKWGKGDKVLESEAQKVKA</sequence>
<dbReference type="Proteomes" id="UP001303760">
    <property type="component" value="Unassembled WGS sequence"/>
</dbReference>
<dbReference type="Pfam" id="PF13577">
    <property type="entry name" value="SnoaL_4"/>
    <property type="match status" value="1"/>
</dbReference>
<name>A0AAN7HBU7_9PEZI</name>
<accession>A0AAN7HBU7</accession>
<feature type="domain" description="SnoaL-like" evidence="1">
    <location>
        <begin position="9"/>
        <end position="154"/>
    </location>
</feature>
<evidence type="ECO:0000259" key="1">
    <source>
        <dbReference type="Pfam" id="PF13577"/>
    </source>
</evidence>
<reference evidence="2" key="2">
    <citation type="submission" date="2023-05" db="EMBL/GenBank/DDBJ databases">
        <authorList>
            <consortium name="Lawrence Berkeley National Laboratory"/>
            <person name="Steindorff A."/>
            <person name="Hensen N."/>
            <person name="Bonometti L."/>
            <person name="Westerberg I."/>
            <person name="Brannstrom I.O."/>
            <person name="Guillou S."/>
            <person name="Cros-Aarteil S."/>
            <person name="Calhoun S."/>
            <person name="Haridas S."/>
            <person name="Kuo A."/>
            <person name="Mondo S."/>
            <person name="Pangilinan J."/>
            <person name="Riley R."/>
            <person name="Labutti K."/>
            <person name="Andreopoulos B."/>
            <person name="Lipzen A."/>
            <person name="Chen C."/>
            <person name="Yanf M."/>
            <person name="Daum C."/>
            <person name="Ng V."/>
            <person name="Clum A."/>
            <person name="Ohm R."/>
            <person name="Martin F."/>
            <person name="Silar P."/>
            <person name="Natvig D."/>
            <person name="Lalanne C."/>
            <person name="Gautier V."/>
            <person name="Ament-Velasquez S.L."/>
            <person name="Kruys A."/>
            <person name="Hutchinson M.I."/>
            <person name="Powell A.J."/>
            <person name="Barry K."/>
            <person name="Miller A.N."/>
            <person name="Grigoriev I.V."/>
            <person name="Debuchy R."/>
            <person name="Gladieux P."/>
            <person name="Thoren M.H."/>
            <person name="Johannesson H."/>
        </authorList>
    </citation>
    <scope>NUCLEOTIDE SEQUENCE</scope>
    <source>
        <strain evidence="2">CBS 532.94</strain>
    </source>
</reference>
<dbReference type="SUPFAM" id="SSF54427">
    <property type="entry name" value="NTF2-like"/>
    <property type="match status" value="1"/>
</dbReference>
<dbReference type="AlphaFoldDB" id="A0AAN7HBU7"/>
<gene>
    <name evidence="2" type="ORF">C8A03DRAFT_32870</name>
</gene>
<organism evidence="2 3">
    <name type="scientific">Achaetomium macrosporum</name>
    <dbReference type="NCBI Taxonomy" id="79813"/>
    <lineage>
        <taxon>Eukaryota</taxon>
        <taxon>Fungi</taxon>
        <taxon>Dikarya</taxon>
        <taxon>Ascomycota</taxon>
        <taxon>Pezizomycotina</taxon>
        <taxon>Sordariomycetes</taxon>
        <taxon>Sordariomycetidae</taxon>
        <taxon>Sordariales</taxon>
        <taxon>Chaetomiaceae</taxon>
        <taxon>Achaetomium</taxon>
    </lineage>
</organism>
<reference evidence="2" key="1">
    <citation type="journal article" date="2023" name="Mol. Phylogenet. Evol.">
        <title>Genome-scale phylogeny and comparative genomics of the fungal order Sordariales.</title>
        <authorList>
            <person name="Hensen N."/>
            <person name="Bonometti L."/>
            <person name="Westerberg I."/>
            <person name="Brannstrom I.O."/>
            <person name="Guillou S."/>
            <person name="Cros-Aarteil S."/>
            <person name="Calhoun S."/>
            <person name="Haridas S."/>
            <person name="Kuo A."/>
            <person name="Mondo S."/>
            <person name="Pangilinan J."/>
            <person name="Riley R."/>
            <person name="LaButti K."/>
            <person name="Andreopoulos B."/>
            <person name="Lipzen A."/>
            <person name="Chen C."/>
            <person name="Yan M."/>
            <person name="Daum C."/>
            <person name="Ng V."/>
            <person name="Clum A."/>
            <person name="Steindorff A."/>
            <person name="Ohm R.A."/>
            <person name="Martin F."/>
            <person name="Silar P."/>
            <person name="Natvig D.O."/>
            <person name="Lalanne C."/>
            <person name="Gautier V."/>
            <person name="Ament-Velasquez S.L."/>
            <person name="Kruys A."/>
            <person name="Hutchinson M.I."/>
            <person name="Powell A.J."/>
            <person name="Barry K."/>
            <person name="Miller A.N."/>
            <person name="Grigoriev I.V."/>
            <person name="Debuchy R."/>
            <person name="Gladieux P."/>
            <person name="Hiltunen Thoren M."/>
            <person name="Johannesson H."/>
        </authorList>
    </citation>
    <scope>NUCLEOTIDE SEQUENCE</scope>
    <source>
        <strain evidence="2">CBS 532.94</strain>
    </source>
</reference>
<proteinExistence type="predicted"/>
<dbReference type="InterPro" id="IPR032710">
    <property type="entry name" value="NTF2-like_dom_sf"/>
</dbReference>